<comment type="caution">
    <text evidence="1">The sequence shown here is derived from an EMBL/GenBank/DDBJ whole genome shotgun (WGS) entry which is preliminary data.</text>
</comment>
<protein>
    <recommendedName>
        <fullName evidence="3">HK97 gp10 family phage protein</fullName>
    </recommendedName>
</protein>
<dbReference type="EMBL" id="JAESHT010000034">
    <property type="protein sequence ID" value="MBL3675616.1"/>
    <property type="molecule type" value="Genomic_DNA"/>
</dbReference>
<reference evidence="1 2" key="1">
    <citation type="submission" date="2021-01" db="EMBL/GenBank/DDBJ databases">
        <title>011410 draft genome.</title>
        <authorList>
            <person name="Lang L."/>
        </authorList>
    </citation>
    <scope>NUCLEOTIDE SEQUENCE [LARGE SCALE GENOMIC DNA]</scope>
    <source>
        <strain evidence="1 2">KCTC 42845</strain>
    </source>
</reference>
<keyword evidence="2" id="KW-1185">Reference proteome</keyword>
<dbReference type="Proteomes" id="UP000644749">
    <property type="component" value="Unassembled WGS sequence"/>
</dbReference>
<evidence type="ECO:0000313" key="2">
    <source>
        <dbReference type="Proteomes" id="UP000644749"/>
    </source>
</evidence>
<evidence type="ECO:0000313" key="1">
    <source>
        <dbReference type="EMBL" id="MBL3675616.1"/>
    </source>
</evidence>
<sequence>MRGTPEKQQGATGWLGILIMPILSYSLRSHGEGHLRFSNGIEQLGSSETMHRKVYRRALNKVGDKAYTRVIRAVGKQMGLKRGQVLKYGGVGKVRANYKRQDYQIVSRGEEVPLREFGAKQFSYGIRARPWGKATRFTGMFINAGRWTSGDPVAQGHVFQRVTSSSLPIEKQFGPSVPEEIVKNETAAAFYRVADELPARIAHEIAQVTRGAVG</sequence>
<organism evidence="1 2">
    <name type="scientific">Paracoccus aerius</name>
    <dbReference type="NCBI Taxonomy" id="1915382"/>
    <lineage>
        <taxon>Bacteria</taxon>
        <taxon>Pseudomonadati</taxon>
        <taxon>Pseudomonadota</taxon>
        <taxon>Alphaproteobacteria</taxon>
        <taxon>Rhodobacterales</taxon>
        <taxon>Paracoccaceae</taxon>
        <taxon>Paracoccus</taxon>
    </lineage>
</organism>
<proteinExistence type="predicted"/>
<dbReference type="RefSeq" id="WP_191312921.1">
    <property type="nucleotide sequence ID" value="NZ_BNCL01000035.1"/>
</dbReference>
<gene>
    <name evidence="1" type="ORF">JL111_19285</name>
</gene>
<evidence type="ECO:0008006" key="3">
    <source>
        <dbReference type="Google" id="ProtNLM"/>
    </source>
</evidence>
<accession>A0ABS1SA57</accession>
<name>A0ABS1SA57_9RHOB</name>